<feature type="non-terminal residue" evidence="2">
    <location>
        <position position="468"/>
    </location>
</feature>
<keyword evidence="3" id="KW-1185">Reference proteome</keyword>
<gene>
    <name evidence="2" type="ORF">N656DRAFT_742154</name>
</gene>
<feature type="signal peptide" evidence="1">
    <location>
        <begin position="1"/>
        <end position="23"/>
    </location>
</feature>
<keyword evidence="1" id="KW-0732">Signal</keyword>
<proteinExistence type="predicted"/>
<dbReference type="InterPro" id="IPR039535">
    <property type="entry name" value="ASST-like"/>
</dbReference>
<dbReference type="RefSeq" id="XP_064664852.1">
    <property type="nucleotide sequence ID" value="XM_064812830.1"/>
</dbReference>
<sequence>MRLPLQRQAATAAFLLLVSSTMADVPHWTDAESYNAGALGDAPNQTFRSSPGIMAPIFQVTKLDISQLDSAPYLFLDWHYDHAGAPMIFRADDLSLVYADQWCPHVKNTRVQELGGERFLTFWEGADFWGYGRGGCLFFDEGYNLRYNITPIGDQFELLTDLHECQVTEEGTVLIAIYDPIPFDLSPIGGPVDGTLLDGVFQEIDPKTNSLNYLVSSASFNHAILINGTDGSTIWTLGGEDNDFQFLHGDPGFAMPHQPRLLKSEDNSNHVTLFDNQVERVNAVGCTANCSRGIHVKLDHEKKTAEVVREFFHPMSLKSLAQGGFTSLKGGNVLVAWGTQPGVTEHKANGEVVMDIQFGRIGNEYHPEWNAAYRVFKGHWKGQPAWDPSIAVEDGTVYVSWNGATEVAGWIVFGSDHADKIHGSTTILAKSPRRGFETVIPLSHVPRYLRAAATDSKGRVLGYTAAWD</sequence>
<dbReference type="EMBL" id="MU853377">
    <property type="protein sequence ID" value="KAK4107282.1"/>
    <property type="molecule type" value="Genomic_DNA"/>
</dbReference>
<reference evidence="2" key="1">
    <citation type="journal article" date="2023" name="Mol. Phylogenet. Evol.">
        <title>Genome-scale phylogeny and comparative genomics of the fungal order Sordariales.</title>
        <authorList>
            <person name="Hensen N."/>
            <person name="Bonometti L."/>
            <person name="Westerberg I."/>
            <person name="Brannstrom I.O."/>
            <person name="Guillou S."/>
            <person name="Cros-Aarteil S."/>
            <person name="Calhoun S."/>
            <person name="Haridas S."/>
            <person name="Kuo A."/>
            <person name="Mondo S."/>
            <person name="Pangilinan J."/>
            <person name="Riley R."/>
            <person name="LaButti K."/>
            <person name="Andreopoulos B."/>
            <person name="Lipzen A."/>
            <person name="Chen C."/>
            <person name="Yan M."/>
            <person name="Daum C."/>
            <person name="Ng V."/>
            <person name="Clum A."/>
            <person name="Steindorff A."/>
            <person name="Ohm R.A."/>
            <person name="Martin F."/>
            <person name="Silar P."/>
            <person name="Natvig D.O."/>
            <person name="Lalanne C."/>
            <person name="Gautier V."/>
            <person name="Ament-Velasquez S.L."/>
            <person name="Kruys A."/>
            <person name="Hutchinson M.I."/>
            <person name="Powell A.J."/>
            <person name="Barry K."/>
            <person name="Miller A.N."/>
            <person name="Grigoriev I.V."/>
            <person name="Debuchy R."/>
            <person name="Gladieux P."/>
            <person name="Hiltunen Thoren M."/>
            <person name="Johannesson H."/>
        </authorList>
    </citation>
    <scope>NUCLEOTIDE SEQUENCE</scope>
    <source>
        <strain evidence="2">CBS 508.74</strain>
    </source>
</reference>
<reference evidence="2" key="2">
    <citation type="submission" date="2023-05" db="EMBL/GenBank/DDBJ databases">
        <authorList>
            <consortium name="Lawrence Berkeley National Laboratory"/>
            <person name="Steindorff A."/>
            <person name="Hensen N."/>
            <person name="Bonometti L."/>
            <person name="Westerberg I."/>
            <person name="Brannstrom I.O."/>
            <person name="Guillou S."/>
            <person name="Cros-Aarteil S."/>
            <person name="Calhoun S."/>
            <person name="Haridas S."/>
            <person name="Kuo A."/>
            <person name="Mondo S."/>
            <person name="Pangilinan J."/>
            <person name="Riley R."/>
            <person name="Labutti K."/>
            <person name="Andreopoulos B."/>
            <person name="Lipzen A."/>
            <person name="Chen C."/>
            <person name="Yanf M."/>
            <person name="Daum C."/>
            <person name="Ng V."/>
            <person name="Clum A."/>
            <person name="Ohm R."/>
            <person name="Martin F."/>
            <person name="Silar P."/>
            <person name="Natvig D."/>
            <person name="Lalanne C."/>
            <person name="Gautier V."/>
            <person name="Ament-Velasquez S.L."/>
            <person name="Kruys A."/>
            <person name="Hutchinson M.I."/>
            <person name="Powell A.J."/>
            <person name="Barry K."/>
            <person name="Miller A.N."/>
            <person name="Grigoriev I.V."/>
            <person name="Debuchy R."/>
            <person name="Gladieux P."/>
            <person name="Thoren M.H."/>
            <person name="Johannesson H."/>
        </authorList>
    </citation>
    <scope>NUCLEOTIDE SEQUENCE</scope>
    <source>
        <strain evidence="2">CBS 508.74</strain>
    </source>
</reference>
<dbReference type="Proteomes" id="UP001302812">
    <property type="component" value="Unassembled WGS sequence"/>
</dbReference>
<dbReference type="PANTHER" id="PTHR35340">
    <property type="entry name" value="PQQ ENZYME REPEAT PROTEIN-RELATED"/>
    <property type="match status" value="1"/>
</dbReference>
<dbReference type="GeneID" id="89936955"/>
<comment type="caution">
    <text evidence="2">The sequence shown here is derived from an EMBL/GenBank/DDBJ whole genome shotgun (WGS) entry which is preliminary data.</text>
</comment>
<evidence type="ECO:0008006" key="4">
    <source>
        <dbReference type="Google" id="ProtNLM"/>
    </source>
</evidence>
<evidence type="ECO:0000313" key="2">
    <source>
        <dbReference type="EMBL" id="KAK4107282.1"/>
    </source>
</evidence>
<feature type="chain" id="PRO_5042838034" description="Arylsulfotransferase ASST" evidence="1">
    <location>
        <begin position="24"/>
        <end position="468"/>
    </location>
</feature>
<evidence type="ECO:0000313" key="3">
    <source>
        <dbReference type="Proteomes" id="UP001302812"/>
    </source>
</evidence>
<name>A0AAN6QBQ6_9PEZI</name>
<dbReference type="AlphaFoldDB" id="A0AAN6QBQ6"/>
<dbReference type="InterPro" id="IPR053143">
    <property type="entry name" value="Arylsulfate_ST"/>
</dbReference>
<dbReference type="Pfam" id="PF14269">
    <property type="entry name" value="Arylsulfotran_2"/>
    <property type="match status" value="2"/>
</dbReference>
<protein>
    <recommendedName>
        <fullName evidence="4">Arylsulfotransferase ASST</fullName>
    </recommendedName>
</protein>
<accession>A0AAN6QBQ6</accession>
<organism evidence="2 3">
    <name type="scientific">Canariomyces notabilis</name>
    <dbReference type="NCBI Taxonomy" id="2074819"/>
    <lineage>
        <taxon>Eukaryota</taxon>
        <taxon>Fungi</taxon>
        <taxon>Dikarya</taxon>
        <taxon>Ascomycota</taxon>
        <taxon>Pezizomycotina</taxon>
        <taxon>Sordariomycetes</taxon>
        <taxon>Sordariomycetidae</taxon>
        <taxon>Sordariales</taxon>
        <taxon>Chaetomiaceae</taxon>
        <taxon>Canariomyces</taxon>
    </lineage>
</organism>
<evidence type="ECO:0000256" key="1">
    <source>
        <dbReference type="SAM" id="SignalP"/>
    </source>
</evidence>
<dbReference type="PANTHER" id="PTHR35340:SF5">
    <property type="entry name" value="ASST-DOMAIN-CONTAINING PROTEIN"/>
    <property type="match status" value="1"/>
</dbReference>